<dbReference type="HAMAP" id="MF_01281">
    <property type="entry name" value="MTA_SAH_deamin"/>
    <property type="match status" value="1"/>
</dbReference>
<comment type="function">
    <text evidence="4">Catalyzes the deamination of 5-methylthioadenosine and S-adenosyl-L-homocysteine into 5-methylthioinosine and S-inosyl-L-homocysteine, respectively. Is also able to deaminate adenosine.</text>
</comment>
<keyword evidence="2 4" id="KW-0378">Hydrolase</keyword>
<evidence type="ECO:0000313" key="7">
    <source>
        <dbReference type="Proteomes" id="UP001141950"/>
    </source>
</evidence>
<dbReference type="GO" id="GO:0046872">
    <property type="term" value="F:metal ion binding"/>
    <property type="evidence" value="ECO:0007669"/>
    <property type="project" value="UniProtKB-KW"/>
</dbReference>
<evidence type="ECO:0000256" key="3">
    <source>
        <dbReference type="ARBA" id="ARBA00022833"/>
    </source>
</evidence>
<comment type="cofactor">
    <cofactor evidence="4">
        <name>Zn(2+)</name>
        <dbReference type="ChEBI" id="CHEBI:29105"/>
    </cofactor>
    <text evidence="4">Binds 1 zinc ion per subunit.</text>
</comment>
<dbReference type="SUPFAM" id="SSF51556">
    <property type="entry name" value="Metallo-dependent hydrolases"/>
    <property type="match status" value="1"/>
</dbReference>
<comment type="catalytic activity">
    <reaction evidence="4">
        <text>S-methyl-5'-thioadenosine + H2O + H(+) = S-methyl-5'-thioinosine + NH4(+)</text>
        <dbReference type="Rhea" id="RHEA:25025"/>
        <dbReference type="ChEBI" id="CHEBI:15377"/>
        <dbReference type="ChEBI" id="CHEBI:15378"/>
        <dbReference type="ChEBI" id="CHEBI:17509"/>
        <dbReference type="ChEBI" id="CHEBI:28938"/>
        <dbReference type="ChEBI" id="CHEBI:48595"/>
        <dbReference type="EC" id="3.5.4.31"/>
    </reaction>
</comment>
<feature type="binding site" evidence="4">
    <location>
        <position position="215"/>
    </location>
    <ligand>
        <name>Zn(2+)</name>
        <dbReference type="ChEBI" id="CHEBI:29105"/>
    </ligand>
</feature>
<dbReference type="Pfam" id="PF01979">
    <property type="entry name" value="Amidohydro_1"/>
    <property type="match status" value="1"/>
</dbReference>
<dbReference type="RefSeq" id="WP_257442891.1">
    <property type="nucleotide sequence ID" value="NZ_JANIPJ010000002.1"/>
</dbReference>
<dbReference type="GO" id="GO:0050270">
    <property type="term" value="F:S-adenosylhomocysteine deaminase activity"/>
    <property type="evidence" value="ECO:0007669"/>
    <property type="project" value="UniProtKB-UniRule"/>
</dbReference>
<dbReference type="FunFam" id="3.20.20.140:FF:000014">
    <property type="entry name" value="5-methylthioadenosine/S-adenosylhomocysteine deaminase"/>
    <property type="match status" value="1"/>
</dbReference>
<dbReference type="PANTHER" id="PTHR43794">
    <property type="entry name" value="AMINOHYDROLASE SSNA-RELATED"/>
    <property type="match status" value="1"/>
</dbReference>
<dbReference type="EMBL" id="JANIPJ010000002">
    <property type="protein sequence ID" value="MCR2802972.1"/>
    <property type="molecule type" value="Genomic_DNA"/>
</dbReference>
<keyword evidence="7" id="KW-1185">Reference proteome</keyword>
<evidence type="ECO:0000256" key="4">
    <source>
        <dbReference type="HAMAP-Rule" id="MF_01281"/>
    </source>
</evidence>
<protein>
    <recommendedName>
        <fullName evidence="4">5-methylthioadenosine/S-adenosylhomocysteine deaminase</fullName>
        <shortName evidence="4">MTA/SAH deaminase</shortName>
        <ecNumber evidence="4">3.5.4.28</ecNumber>
        <ecNumber evidence="4">3.5.4.31</ecNumber>
    </recommendedName>
</protein>
<proteinExistence type="inferred from homology"/>
<dbReference type="Gene3D" id="3.20.20.140">
    <property type="entry name" value="Metal-dependent hydrolases"/>
    <property type="match status" value="1"/>
</dbReference>
<keyword evidence="1 4" id="KW-0479">Metal-binding</keyword>
<evidence type="ECO:0000313" key="6">
    <source>
        <dbReference type="EMBL" id="MCR2802972.1"/>
    </source>
</evidence>
<evidence type="ECO:0000256" key="2">
    <source>
        <dbReference type="ARBA" id="ARBA00022801"/>
    </source>
</evidence>
<feature type="domain" description="Amidohydrolase-related" evidence="5">
    <location>
        <begin position="60"/>
        <end position="407"/>
    </location>
</feature>
<feature type="binding site" evidence="4">
    <location>
        <position position="303"/>
    </location>
    <ligand>
        <name>substrate</name>
    </ligand>
</feature>
<evidence type="ECO:0000259" key="5">
    <source>
        <dbReference type="Pfam" id="PF01979"/>
    </source>
</evidence>
<name>A0A9X2S9Q1_9BACL</name>
<reference evidence="6" key="1">
    <citation type="submission" date="2022-08" db="EMBL/GenBank/DDBJ databases">
        <title>The genomic sequence of strain Paenibacillus sp. SCIV0701.</title>
        <authorList>
            <person name="Zhao H."/>
        </authorList>
    </citation>
    <scope>NUCLEOTIDE SEQUENCE</scope>
    <source>
        <strain evidence="6">SCIV0701</strain>
    </source>
</reference>
<organism evidence="6 7">
    <name type="scientific">Paenibacillus soyae</name>
    <dbReference type="NCBI Taxonomy" id="2969249"/>
    <lineage>
        <taxon>Bacteria</taxon>
        <taxon>Bacillati</taxon>
        <taxon>Bacillota</taxon>
        <taxon>Bacilli</taxon>
        <taxon>Bacillales</taxon>
        <taxon>Paenibacillaceae</taxon>
        <taxon>Paenibacillus</taxon>
    </lineage>
</organism>
<feature type="binding site" evidence="4">
    <location>
        <position position="69"/>
    </location>
    <ligand>
        <name>Zn(2+)</name>
        <dbReference type="ChEBI" id="CHEBI:29105"/>
    </ligand>
</feature>
<comment type="catalytic activity">
    <reaction evidence="4">
        <text>S-adenosyl-L-homocysteine + H2O + H(+) = S-inosyl-L-homocysteine + NH4(+)</text>
        <dbReference type="Rhea" id="RHEA:20716"/>
        <dbReference type="ChEBI" id="CHEBI:15377"/>
        <dbReference type="ChEBI" id="CHEBI:15378"/>
        <dbReference type="ChEBI" id="CHEBI:28938"/>
        <dbReference type="ChEBI" id="CHEBI:57856"/>
        <dbReference type="ChEBI" id="CHEBI:57985"/>
        <dbReference type="EC" id="3.5.4.28"/>
    </reaction>
</comment>
<dbReference type="SUPFAM" id="SSF51338">
    <property type="entry name" value="Composite domain of metallo-dependent hydrolases"/>
    <property type="match status" value="1"/>
</dbReference>
<dbReference type="CDD" id="cd01298">
    <property type="entry name" value="ATZ_TRZ_like"/>
    <property type="match status" value="1"/>
</dbReference>
<comment type="caution">
    <text evidence="4">Lacks conserved residue(s) required for the propagation of feature annotation.</text>
</comment>
<dbReference type="PANTHER" id="PTHR43794:SF11">
    <property type="entry name" value="AMIDOHYDROLASE-RELATED DOMAIN-CONTAINING PROTEIN"/>
    <property type="match status" value="1"/>
</dbReference>
<comment type="caution">
    <text evidence="6">The sequence shown here is derived from an EMBL/GenBank/DDBJ whole genome shotgun (WGS) entry which is preliminary data.</text>
</comment>
<dbReference type="InterPro" id="IPR050287">
    <property type="entry name" value="MTA/SAH_deaminase"/>
</dbReference>
<dbReference type="EC" id="3.5.4.28" evidence="4"/>
<dbReference type="InterPro" id="IPR032466">
    <property type="entry name" value="Metal_Hydrolase"/>
</dbReference>
<feature type="binding site" evidence="4">
    <location>
        <position position="67"/>
    </location>
    <ligand>
        <name>Zn(2+)</name>
        <dbReference type="ChEBI" id="CHEBI:29105"/>
    </ligand>
</feature>
<gene>
    <name evidence="4" type="primary">mtaD</name>
    <name evidence="6" type="ORF">NQZ67_03670</name>
</gene>
<feature type="binding site" evidence="4">
    <location>
        <position position="148"/>
    </location>
    <ligand>
        <name>substrate</name>
    </ligand>
</feature>
<dbReference type="InterPro" id="IPR023512">
    <property type="entry name" value="Deaminase_MtaD/DadD"/>
</dbReference>
<sequence length="435" mass="48293">MNQLWIENGLFVTMNDDRRTVKGHMVVTDDRITYIGEEAPKPEQLAPDVKKLNGSRLAFMPGLVNTHGHAAMSLLRGYSDDQNLQVWLQEKMWPMEGKYVDADTRAGSALAIVEMLRSGTTAFVDMYDRMDQVAQMTEQAGIRGILTRGVIGLCSEEVQQAKLHDAITFAKEWNGRADGRITTLLSPHAPYTCPPDYIVKFVEAAHDMNLPLHTHMSETLAEVEQNVRDYGVRPVEHLDRLGFFSRPSLVAHAVHLNDDEIALLAERGVSVSHNPVSNLKLASGIARVPELLRAGVKVSLGTDSAASNNNLDLFEEIRFAALLHKGISGDPTVIPAWEALKLGTIYGAQSVWQGESFGLLEEGRKADFIAIDLDQPHMYPLTDIVSHLVYSASGRDVRHVWVDGRQVVRDGLCTQMDEEKIRYEAAASFERLLNG</sequence>
<accession>A0A9X2S9Q1</accession>
<dbReference type="AlphaFoldDB" id="A0A9X2S9Q1"/>
<comment type="similarity">
    <text evidence="4">Belongs to the metallo-dependent hydrolases superfamily. MTA/SAH deaminase family.</text>
</comment>
<dbReference type="Proteomes" id="UP001141950">
    <property type="component" value="Unassembled WGS sequence"/>
</dbReference>
<dbReference type="InterPro" id="IPR006680">
    <property type="entry name" value="Amidohydro-rel"/>
</dbReference>
<dbReference type="EC" id="3.5.4.31" evidence="4"/>
<dbReference type="Gene3D" id="2.30.40.10">
    <property type="entry name" value="Urease, subunit C, domain 1"/>
    <property type="match status" value="1"/>
</dbReference>
<dbReference type="InterPro" id="IPR011059">
    <property type="entry name" value="Metal-dep_hydrolase_composite"/>
</dbReference>
<feature type="binding site" evidence="4">
    <location>
        <position position="303"/>
    </location>
    <ligand>
        <name>Zn(2+)</name>
        <dbReference type="ChEBI" id="CHEBI:29105"/>
    </ligand>
</feature>
<keyword evidence="3 4" id="KW-0862">Zinc</keyword>
<evidence type="ECO:0000256" key="1">
    <source>
        <dbReference type="ARBA" id="ARBA00022723"/>
    </source>
</evidence>
<dbReference type="GO" id="GO:0090614">
    <property type="term" value="F:5'-methylthioadenosine deaminase activity"/>
    <property type="evidence" value="ECO:0007669"/>
    <property type="project" value="UniProtKB-UniRule"/>
</dbReference>
<feature type="binding site" evidence="4">
    <location>
        <position position="218"/>
    </location>
    <ligand>
        <name>substrate</name>
    </ligand>
</feature>
<feature type="binding site" evidence="4">
    <location>
        <position position="188"/>
    </location>
    <ligand>
        <name>substrate</name>
    </ligand>
</feature>
<feature type="binding site" evidence="4">
    <location>
        <position position="96"/>
    </location>
    <ligand>
        <name>substrate</name>
    </ligand>
</feature>